<dbReference type="AlphaFoldDB" id="A0A8E0VPA8"/>
<dbReference type="InterPro" id="IPR036383">
    <property type="entry name" value="TSP1_rpt_sf"/>
</dbReference>
<keyword evidence="1" id="KW-0472">Membrane</keyword>
<evidence type="ECO:0000313" key="2">
    <source>
        <dbReference type="EMBL" id="KAA0200375.1"/>
    </source>
</evidence>
<protein>
    <submittedName>
        <fullName evidence="2">Acidic fibroblast growth factor intracellular binding protein</fullName>
    </submittedName>
</protein>
<comment type="caution">
    <text evidence="2">The sequence shown here is derived from an EMBL/GenBank/DDBJ whole genome shotgun (WGS) entry which is preliminary data.</text>
</comment>
<gene>
    <name evidence="2" type="ORF">FBUS_01436</name>
</gene>
<reference evidence="2" key="1">
    <citation type="submission" date="2019-05" db="EMBL/GenBank/DDBJ databases">
        <title>Annotation for the trematode Fasciolopsis buski.</title>
        <authorList>
            <person name="Choi Y.-J."/>
        </authorList>
    </citation>
    <scope>NUCLEOTIDE SEQUENCE</scope>
    <source>
        <strain evidence="2">HT</strain>
        <tissue evidence="2">Whole worm</tissue>
    </source>
</reference>
<keyword evidence="1" id="KW-0812">Transmembrane</keyword>
<proteinExistence type="predicted"/>
<dbReference type="EMBL" id="LUCM01000566">
    <property type="protein sequence ID" value="KAA0200375.1"/>
    <property type="molecule type" value="Genomic_DNA"/>
</dbReference>
<dbReference type="SUPFAM" id="SSF82895">
    <property type="entry name" value="TSP-1 type 1 repeat"/>
    <property type="match status" value="1"/>
</dbReference>
<sequence>MCSEWVGEWTEWSPWDKCRPACGDFRLSVRSRDCQSMRDDVALKRECVGPAVEYSQCADHPCARSEGTFIKTYFEIRQNAIASSFAAASVVCAVVTTIWVLFFWTTLGQPLLAFMVQLTRSTSAPPAT</sequence>
<dbReference type="Proteomes" id="UP000728185">
    <property type="component" value="Unassembled WGS sequence"/>
</dbReference>
<dbReference type="InterPro" id="IPR000884">
    <property type="entry name" value="TSP1_rpt"/>
</dbReference>
<dbReference type="InterPro" id="IPR054019">
    <property type="entry name" value="CFP_TSR_C"/>
</dbReference>
<dbReference type="OrthoDB" id="446173at2759"/>
<feature type="transmembrane region" description="Helical" evidence="1">
    <location>
        <begin position="80"/>
        <end position="104"/>
    </location>
</feature>
<accession>A0A8E0VPA8</accession>
<dbReference type="Gene3D" id="2.20.100.10">
    <property type="entry name" value="Thrombospondin type-1 (TSP1) repeat"/>
    <property type="match status" value="1"/>
</dbReference>
<evidence type="ECO:0000313" key="3">
    <source>
        <dbReference type="Proteomes" id="UP000728185"/>
    </source>
</evidence>
<name>A0A8E0VPA8_9TREM</name>
<evidence type="ECO:0000256" key="1">
    <source>
        <dbReference type="SAM" id="Phobius"/>
    </source>
</evidence>
<organism evidence="2 3">
    <name type="scientific">Fasciolopsis buskii</name>
    <dbReference type="NCBI Taxonomy" id="27845"/>
    <lineage>
        <taxon>Eukaryota</taxon>
        <taxon>Metazoa</taxon>
        <taxon>Spiralia</taxon>
        <taxon>Lophotrochozoa</taxon>
        <taxon>Platyhelminthes</taxon>
        <taxon>Trematoda</taxon>
        <taxon>Digenea</taxon>
        <taxon>Plagiorchiida</taxon>
        <taxon>Echinostomata</taxon>
        <taxon>Echinostomatoidea</taxon>
        <taxon>Fasciolidae</taxon>
        <taxon>Fasciolopsis</taxon>
    </lineage>
</organism>
<keyword evidence="3" id="KW-1185">Reference proteome</keyword>
<dbReference type="PROSITE" id="PS50092">
    <property type="entry name" value="TSP1"/>
    <property type="match status" value="1"/>
</dbReference>
<keyword evidence="1" id="KW-1133">Transmembrane helix</keyword>
<dbReference type="Pfam" id="PF22195">
    <property type="entry name" value="TSP1_CFP_C"/>
    <property type="match status" value="1"/>
</dbReference>